<dbReference type="RefSeq" id="WP_131432309.1">
    <property type="nucleotide sequence ID" value="NZ_JAUORK010000002.1"/>
</dbReference>
<accession>A0AAP4TW62</accession>
<comment type="caution">
    <text evidence="2">The sequence shown here is derived from an EMBL/GenBank/DDBJ whole genome shotgun (WGS) entry which is preliminary data.</text>
</comment>
<dbReference type="Pfam" id="PF16587">
    <property type="entry name" value="DUF5061"/>
    <property type="match status" value="1"/>
</dbReference>
<feature type="signal peptide" evidence="1">
    <location>
        <begin position="1"/>
        <end position="25"/>
    </location>
</feature>
<protein>
    <recommendedName>
        <fullName evidence="4">Surface antigen domain-containing protein</fullName>
    </recommendedName>
</protein>
<dbReference type="Proteomes" id="UP001170481">
    <property type="component" value="Unassembled WGS sequence"/>
</dbReference>
<evidence type="ECO:0000313" key="3">
    <source>
        <dbReference type="Proteomes" id="UP001170481"/>
    </source>
</evidence>
<name>A0AAP4TW62_9GAMM</name>
<dbReference type="AlphaFoldDB" id="A0AAP4TW62"/>
<evidence type="ECO:0008006" key="4">
    <source>
        <dbReference type="Google" id="ProtNLM"/>
    </source>
</evidence>
<gene>
    <name evidence="2" type="ORF">Q4535_01890</name>
</gene>
<sequence>MTLSRFKQRLPHVVRLAAVAGLALAITGCATSYPESTGAGSTNLANLTGAASLPADVSSFLDSAAPGSVVAVPTSPWGSNVEVVAHERYFAASGRICRELTVSNQRDLPSKELACRTSNDGKAGEGTWVTQRLVTGLLEEAR</sequence>
<dbReference type="PROSITE" id="PS51257">
    <property type="entry name" value="PROKAR_LIPOPROTEIN"/>
    <property type="match status" value="1"/>
</dbReference>
<evidence type="ECO:0000256" key="1">
    <source>
        <dbReference type="SAM" id="SignalP"/>
    </source>
</evidence>
<evidence type="ECO:0000313" key="2">
    <source>
        <dbReference type="EMBL" id="MDO6670859.1"/>
    </source>
</evidence>
<dbReference type="EMBL" id="JAUORK010000002">
    <property type="protein sequence ID" value="MDO6670859.1"/>
    <property type="molecule type" value="Genomic_DNA"/>
</dbReference>
<dbReference type="InterPro" id="IPR032258">
    <property type="entry name" value="DUF5061"/>
</dbReference>
<keyword evidence="1" id="KW-0732">Signal</keyword>
<proteinExistence type="predicted"/>
<reference evidence="2" key="1">
    <citation type="submission" date="2023-07" db="EMBL/GenBank/DDBJ databases">
        <title>Genome content predicts the carbon catabolic preferences of heterotrophic bacteria.</title>
        <authorList>
            <person name="Gralka M."/>
        </authorList>
    </citation>
    <scope>NUCLEOTIDE SEQUENCE</scope>
    <source>
        <strain evidence="2">C2R13</strain>
    </source>
</reference>
<feature type="chain" id="PRO_5042895392" description="Surface antigen domain-containing protein" evidence="1">
    <location>
        <begin position="26"/>
        <end position="142"/>
    </location>
</feature>
<organism evidence="2 3">
    <name type="scientific">Cobetia amphilecti</name>
    <dbReference type="NCBI Taxonomy" id="1055104"/>
    <lineage>
        <taxon>Bacteria</taxon>
        <taxon>Pseudomonadati</taxon>
        <taxon>Pseudomonadota</taxon>
        <taxon>Gammaproteobacteria</taxon>
        <taxon>Oceanospirillales</taxon>
        <taxon>Halomonadaceae</taxon>
        <taxon>Cobetia</taxon>
    </lineage>
</organism>